<evidence type="ECO:0000256" key="1">
    <source>
        <dbReference type="SAM" id="SignalP"/>
    </source>
</evidence>
<accession>A0AAU9ACJ2</accession>
<proteinExistence type="predicted"/>
<dbReference type="KEGG" id="lem:LEN_1218"/>
<dbReference type="RefSeq" id="WP_145959984.1">
    <property type="nucleotide sequence ID" value="NZ_AP014940.1"/>
</dbReference>
<evidence type="ECO:0008006" key="4">
    <source>
        <dbReference type="Google" id="ProtNLM"/>
    </source>
</evidence>
<dbReference type="PROSITE" id="PS51257">
    <property type="entry name" value="PROKAR_LIPOPROTEIN"/>
    <property type="match status" value="1"/>
</dbReference>
<evidence type="ECO:0000313" key="2">
    <source>
        <dbReference type="EMBL" id="BAV96705.1"/>
    </source>
</evidence>
<name>A0AAU9ACJ2_LYSEN</name>
<dbReference type="EMBL" id="AP014940">
    <property type="protein sequence ID" value="BAV96705.1"/>
    <property type="molecule type" value="Genomic_DNA"/>
</dbReference>
<keyword evidence="1" id="KW-0732">Signal</keyword>
<reference evidence="2 3" key="1">
    <citation type="journal article" date="2017" name="DNA Res.">
        <title>Complete genome sequence and expression profile of the commercial lytic enzyme producer Lysobacter enzymogenes M497-1.</title>
        <authorList>
            <person name="Takami H."/>
            <person name="Toyoda A."/>
            <person name="Uchiyama I."/>
            <person name="Itoh T."/>
            <person name="Takaki Y."/>
            <person name="Arai W."/>
            <person name="Nishi S."/>
            <person name="Kawai M."/>
            <person name="Shinya K."/>
            <person name="Ikeda H."/>
        </authorList>
    </citation>
    <scope>NUCLEOTIDE SEQUENCE [LARGE SCALE GENOMIC DNA]</scope>
    <source>
        <strain evidence="2 3">M497-1</strain>
    </source>
</reference>
<dbReference type="GeneID" id="83063093"/>
<feature type="chain" id="PRO_5043538090" description="Lipoprotein" evidence="1">
    <location>
        <begin position="23"/>
        <end position="221"/>
    </location>
</feature>
<evidence type="ECO:0000313" key="3">
    <source>
        <dbReference type="Proteomes" id="UP000218824"/>
    </source>
</evidence>
<dbReference type="Proteomes" id="UP000218824">
    <property type="component" value="Chromosome"/>
</dbReference>
<organism evidence="2 3">
    <name type="scientific">Lysobacter enzymogenes</name>
    <dbReference type="NCBI Taxonomy" id="69"/>
    <lineage>
        <taxon>Bacteria</taxon>
        <taxon>Pseudomonadati</taxon>
        <taxon>Pseudomonadota</taxon>
        <taxon>Gammaproteobacteria</taxon>
        <taxon>Lysobacterales</taxon>
        <taxon>Lysobacteraceae</taxon>
        <taxon>Lysobacter</taxon>
    </lineage>
</organism>
<gene>
    <name evidence="2" type="ORF">LEN_1218</name>
</gene>
<feature type="signal peptide" evidence="1">
    <location>
        <begin position="1"/>
        <end position="22"/>
    </location>
</feature>
<sequence length="221" mass="24970">MGRAKGWIAAGLLALACAQAQADPAPPRDPDDLLVFVGEKESVVEFEPQLPPNVLLMDGAFKARFRVVQVLHGRYDGERIEFEAYDHYAEPGFSFFPHSLLFLAPDGERYVQVKYQFYPVFRTVAGEWAGCGPLSARERKERRGIAPARPMSFGDDAYVPLDVSWTPVLSQKQFRRSDFRIEGRRAYCLRGASAQALFEVKKRGVLRDDGWFADEPRTPAR</sequence>
<dbReference type="AlphaFoldDB" id="A0AAU9ACJ2"/>
<protein>
    <recommendedName>
        <fullName evidence="4">Lipoprotein</fullName>
    </recommendedName>
</protein>